<accession>A0ABS3UU45</accession>
<dbReference type="PRINTS" id="PR00038">
    <property type="entry name" value="HTHLUXR"/>
</dbReference>
<proteinExistence type="predicted"/>
<evidence type="ECO:0000313" key="6">
    <source>
        <dbReference type="EMBL" id="MBO3742091.1"/>
    </source>
</evidence>
<dbReference type="InterPro" id="IPR039420">
    <property type="entry name" value="WalR-like"/>
</dbReference>
<feature type="domain" description="HTH luxR-type" evidence="4">
    <location>
        <begin position="148"/>
        <end position="213"/>
    </location>
</feature>
<dbReference type="SMART" id="SM00421">
    <property type="entry name" value="HTH_LUXR"/>
    <property type="match status" value="1"/>
</dbReference>
<dbReference type="RefSeq" id="WP_208471265.1">
    <property type="nucleotide sequence ID" value="NZ_JAGFNS010000025.1"/>
</dbReference>
<feature type="modified residue" description="4-aspartylphosphate" evidence="3">
    <location>
        <position position="59"/>
    </location>
</feature>
<dbReference type="Pfam" id="PF00196">
    <property type="entry name" value="GerE"/>
    <property type="match status" value="1"/>
</dbReference>
<evidence type="ECO:0000256" key="2">
    <source>
        <dbReference type="ARBA" id="ARBA00023125"/>
    </source>
</evidence>
<dbReference type="Pfam" id="PF00072">
    <property type="entry name" value="Response_reg"/>
    <property type="match status" value="1"/>
</dbReference>
<dbReference type="PANTHER" id="PTHR43214">
    <property type="entry name" value="TWO-COMPONENT RESPONSE REGULATOR"/>
    <property type="match status" value="1"/>
</dbReference>
<sequence>MTADAPVRVLVADDQALIREGIASLLGIEPGIEVVGTAADGRAAVDLALATVPDVVLMDVRMPVLDGLRAAELLREKLPACRVLMLTTFDDEEYVLRALRAGTGGYLLKDLPPRDLARAVRLAHSGVDQHDSAVVRRLVSALDRGEPVATPRTDLTEREHAVLRLIARGATNREIAAQLYVSEGTVKNHVSHILARLGLRDRTQAAIYARDHGLL</sequence>
<dbReference type="SUPFAM" id="SSF52172">
    <property type="entry name" value="CheY-like"/>
    <property type="match status" value="1"/>
</dbReference>
<dbReference type="Gene3D" id="3.40.50.2300">
    <property type="match status" value="1"/>
</dbReference>
<protein>
    <submittedName>
        <fullName evidence="6">Response regulator transcription factor</fullName>
    </submittedName>
</protein>
<organism evidence="6 7">
    <name type="scientific">Actinoplanes flavus</name>
    <dbReference type="NCBI Taxonomy" id="2820290"/>
    <lineage>
        <taxon>Bacteria</taxon>
        <taxon>Bacillati</taxon>
        <taxon>Actinomycetota</taxon>
        <taxon>Actinomycetes</taxon>
        <taxon>Micromonosporales</taxon>
        <taxon>Micromonosporaceae</taxon>
        <taxon>Actinoplanes</taxon>
    </lineage>
</organism>
<feature type="domain" description="Response regulatory" evidence="5">
    <location>
        <begin position="8"/>
        <end position="124"/>
    </location>
</feature>
<evidence type="ECO:0000256" key="3">
    <source>
        <dbReference type="PROSITE-ProRule" id="PRU00169"/>
    </source>
</evidence>
<evidence type="ECO:0000313" key="7">
    <source>
        <dbReference type="Proteomes" id="UP000679690"/>
    </source>
</evidence>
<gene>
    <name evidence="6" type="ORF">J5X75_31765</name>
</gene>
<evidence type="ECO:0000259" key="5">
    <source>
        <dbReference type="PROSITE" id="PS50110"/>
    </source>
</evidence>
<dbReference type="EMBL" id="JAGFNS010000025">
    <property type="protein sequence ID" value="MBO3742091.1"/>
    <property type="molecule type" value="Genomic_DNA"/>
</dbReference>
<dbReference type="CDD" id="cd17535">
    <property type="entry name" value="REC_NarL-like"/>
    <property type="match status" value="1"/>
</dbReference>
<dbReference type="CDD" id="cd06170">
    <property type="entry name" value="LuxR_C_like"/>
    <property type="match status" value="1"/>
</dbReference>
<dbReference type="PROSITE" id="PS00622">
    <property type="entry name" value="HTH_LUXR_1"/>
    <property type="match status" value="1"/>
</dbReference>
<keyword evidence="1 3" id="KW-0597">Phosphoprotein</keyword>
<dbReference type="Proteomes" id="UP000679690">
    <property type="component" value="Unassembled WGS sequence"/>
</dbReference>
<keyword evidence="7" id="KW-1185">Reference proteome</keyword>
<dbReference type="PROSITE" id="PS50110">
    <property type="entry name" value="RESPONSE_REGULATORY"/>
    <property type="match status" value="1"/>
</dbReference>
<dbReference type="InterPro" id="IPR011006">
    <property type="entry name" value="CheY-like_superfamily"/>
</dbReference>
<evidence type="ECO:0000259" key="4">
    <source>
        <dbReference type="PROSITE" id="PS50043"/>
    </source>
</evidence>
<name>A0ABS3UU45_9ACTN</name>
<comment type="caution">
    <text evidence="6">The sequence shown here is derived from an EMBL/GenBank/DDBJ whole genome shotgun (WGS) entry which is preliminary data.</text>
</comment>
<dbReference type="SUPFAM" id="SSF46894">
    <property type="entry name" value="C-terminal effector domain of the bipartite response regulators"/>
    <property type="match status" value="1"/>
</dbReference>
<evidence type="ECO:0000256" key="1">
    <source>
        <dbReference type="ARBA" id="ARBA00022553"/>
    </source>
</evidence>
<dbReference type="PANTHER" id="PTHR43214:SF43">
    <property type="entry name" value="TWO-COMPONENT RESPONSE REGULATOR"/>
    <property type="match status" value="1"/>
</dbReference>
<keyword evidence="2" id="KW-0238">DNA-binding</keyword>
<dbReference type="SMART" id="SM00448">
    <property type="entry name" value="REC"/>
    <property type="match status" value="1"/>
</dbReference>
<dbReference type="InterPro" id="IPR000792">
    <property type="entry name" value="Tscrpt_reg_LuxR_C"/>
</dbReference>
<reference evidence="6 7" key="1">
    <citation type="submission" date="2021-03" db="EMBL/GenBank/DDBJ databases">
        <title>Actinoplanes flavus sp. nov., a novel actinomycete isolated from Coconut Palm rhizosphere soil.</title>
        <authorList>
            <person name="Luo X."/>
        </authorList>
    </citation>
    <scope>NUCLEOTIDE SEQUENCE [LARGE SCALE GENOMIC DNA]</scope>
    <source>
        <strain evidence="6 7">NEAU-H7</strain>
    </source>
</reference>
<dbReference type="PROSITE" id="PS50043">
    <property type="entry name" value="HTH_LUXR_2"/>
    <property type="match status" value="1"/>
</dbReference>
<dbReference type="InterPro" id="IPR001789">
    <property type="entry name" value="Sig_transdc_resp-reg_receiver"/>
</dbReference>
<dbReference type="InterPro" id="IPR016032">
    <property type="entry name" value="Sig_transdc_resp-reg_C-effctor"/>
</dbReference>
<dbReference type="InterPro" id="IPR058245">
    <property type="entry name" value="NreC/VraR/RcsB-like_REC"/>
</dbReference>